<evidence type="ECO:0000256" key="1">
    <source>
        <dbReference type="ARBA" id="ARBA00005296"/>
    </source>
</evidence>
<dbReference type="Proteomes" id="UP000035740">
    <property type="component" value="Unassembled WGS sequence"/>
</dbReference>
<dbReference type="SMART" id="SM01407">
    <property type="entry name" value="NAC"/>
    <property type="match status" value="1"/>
</dbReference>
<comment type="similarity">
    <text evidence="1 2">Belongs to the NAC-beta family.</text>
</comment>
<reference evidence="4 5" key="1">
    <citation type="journal article" date="2014" name="Nature">
        <title>The genome of the recently domesticated crop plant sugar beet (Beta vulgaris).</title>
        <authorList>
            <person name="Dohm J.C."/>
            <person name="Minoche A.E."/>
            <person name="Holtgrawe D."/>
            <person name="Capella-Gutierrez S."/>
            <person name="Zakrzewski F."/>
            <person name="Tafer H."/>
            <person name="Rupp O."/>
            <person name="Sorensen T.R."/>
            <person name="Stracke R."/>
            <person name="Reinhardt R."/>
            <person name="Goesmann A."/>
            <person name="Kraft T."/>
            <person name="Schulz B."/>
            <person name="Stadler P.F."/>
            <person name="Schmidt T."/>
            <person name="Gabaldon T."/>
            <person name="Lehrach H."/>
            <person name="Weisshaar B."/>
            <person name="Himmelbauer H."/>
        </authorList>
    </citation>
    <scope>NUCLEOTIDE SEQUENCE [LARGE SCALE GENOMIC DNA]</scope>
    <source>
        <tissue evidence="4">Taproot</tissue>
    </source>
</reference>
<sequence length="173" mass="18862">TRIGFLSSSINFIMDEATRAKLQAKFGSQAVRTGGRGTVRRKKKAVRKTATQDDKRLQSTLKKLNVNTIPTIEEVNLFKSDGKVIHFTNPKVQAAIAANTYVVSGNCEEKELSSLMPEIYSQLGPDSVENLKQIIEQYSKNGAVPGAAAGEDDEDVPDLVDNFESTANEEISA</sequence>
<dbReference type="eggNOG" id="KOG2240">
    <property type="taxonomic scope" value="Eukaryota"/>
</dbReference>
<protein>
    <recommendedName>
        <fullName evidence="2">Nascent polypeptide-associated complex subunit beta</fullName>
    </recommendedName>
</protein>
<evidence type="ECO:0000313" key="4">
    <source>
        <dbReference type="EMBL" id="KMS93392.1"/>
    </source>
</evidence>
<feature type="domain" description="NAC-A/B" evidence="3">
    <location>
        <begin position="51"/>
        <end position="116"/>
    </location>
</feature>
<keyword evidence="2" id="KW-0805">Transcription regulation</keyword>
<feature type="non-terminal residue" evidence="4">
    <location>
        <position position="1"/>
    </location>
</feature>
<proteinExistence type="inferred from homology"/>
<dbReference type="OrthoDB" id="8033832at2759"/>
<comment type="subunit">
    <text evidence="2">Part of the nascent polypeptide-associated complex (NAC).</text>
</comment>
<gene>
    <name evidence="4" type="ORF">BVRB_031940</name>
</gene>
<dbReference type="InterPro" id="IPR039370">
    <property type="entry name" value="BTF3"/>
</dbReference>
<dbReference type="FunFam" id="2.20.70.30:FF:000001">
    <property type="entry name" value="Transcription factor BTF3 homolog"/>
    <property type="match status" value="1"/>
</dbReference>
<dbReference type="CDD" id="cd22055">
    <property type="entry name" value="NAC_BTF3"/>
    <property type="match status" value="1"/>
</dbReference>
<dbReference type="InterPro" id="IPR038187">
    <property type="entry name" value="NAC_A/B_dom_sf"/>
</dbReference>
<keyword evidence="2" id="KW-0804">Transcription</keyword>
<dbReference type="PANTHER" id="PTHR10351">
    <property type="entry name" value="TRANSCRIPTION FACTOR BTF3 FAMILY MEMBER"/>
    <property type="match status" value="1"/>
</dbReference>
<dbReference type="PROSITE" id="PS51151">
    <property type="entry name" value="NAC_AB"/>
    <property type="match status" value="1"/>
</dbReference>
<keyword evidence="5" id="KW-1185">Reference proteome</keyword>
<evidence type="ECO:0000259" key="3">
    <source>
        <dbReference type="PROSITE" id="PS51151"/>
    </source>
</evidence>
<dbReference type="AlphaFoldDB" id="A0A0J8B0H2"/>
<dbReference type="Gene3D" id="2.20.70.30">
    <property type="entry name" value="Nascent polypeptide-associated complex domain"/>
    <property type="match status" value="1"/>
</dbReference>
<name>A0A0J8B0H2_BETVV</name>
<organism evidence="4 5">
    <name type="scientific">Beta vulgaris subsp. vulgaris</name>
    <name type="common">Beet</name>
    <dbReference type="NCBI Taxonomy" id="3555"/>
    <lineage>
        <taxon>Eukaryota</taxon>
        <taxon>Viridiplantae</taxon>
        <taxon>Streptophyta</taxon>
        <taxon>Embryophyta</taxon>
        <taxon>Tracheophyta</taxon>
        <taxon>Spermatophyta</taxon>
        <taxon>Magnoliopsida</taxon>
        <taxon>eudicotyledons</taxon>
        <taxon>Gunneridae</taxon>
        <taxon>Pentapetalae</taxon>
        <taxon>Caryophyllales</taxon>
        <taxon>Chenopodiaceae</taxon>
        <taxon>Betoideae</taxon>
        <taxon>Beta</taxon>
    </lineage>
</organism>
<dbReference type="OMA" id="GTAIHFN"/>
<evidence type="ECO:0000256" key="2">
    <source>
        <dbReference type="RuleBase" id="RU361272"/>
    </source>
</evidence>
<dbReference type="InterPro" id="IPR002715">
    <property type="entry name" value="Nas_poly-pep-assoc_cplx_dom"/>
</dbReference>
<dbReference type="Pfam" id="PF01849">
    <property type="entry name" value="NAC"/>
    <property type="match status" value="1"/>
</dbReference>
<dbReference type="Gramene" id="KMS93392">
    <property type="protein sequence ID" value="KMS93392"/>
    <property type="gene ID" value="BVRB_031940"/>
</dbReference>
<accession>A0A0J8B0H2</accession>
<dbReference type="EMBL" id="KQ103239">
    <property type="protein sequence ID" value="KMS93392.1"/>
    <property type="molecule type" value="Genomic_DNA"/>
</dbReference>
<evidence type="ECO:0000313" key="5">
    <source>
        <dbReference type="Proteomes" id="UP000035740"/>
    </source>
</evidence>